<protein>
    <submittedName>
        <fullName evidence="2">Uncharacterized protein</fullName>
    </submittedName>
</protein>
<proteinExistence type="predicted"/>
<evidence type="ECO:0000313" key="3">
    <source>
        <dbReference type="Proteomes" id="UP001497444"/>
    </source>
</evidence>
<name>A0ABP0WGR8_9BRYO</name>
<keyword evidence="3" id="KW-1185">Reference proteome</keyword>
<accession>A0ABP0WGR8</accession>
<evidence type="ECO:0000313" key="2">
    <source>
        <dbReference type="EMBL" id="CAK9266062.1"/>
    </source>
</evidence>
<sequence>MRCTRRRVPGLGDVRPSNERASAGLVHEHPSIQASLIDMHPSSARLVYTHPSNAVLAWGNGDGTGSD</sequence>
<dbReference type="Proteomes" id="UP001497444">
    <property type="component" value="Chromosome 18"/>
</dbReference>
<gene>
    <name evidence="2" type="ORF">CSSPJE1EN1_LOCUS11540</name>
</gene>
<dbReference type="EMBL" id="OZ020113">
    <property type="protein sequence ID" value="CAK9266062.1"/>
    <property type="molecule type" value="Genomic_DNA"/>
</dbReference>
<reference evidence="2" key="1">
    <citation type="submission" date="2024-02" db="EMBL/GenBank/DDBJ databases">
        <authorList>
            <consortium name="ELIXIR-Norway"/>
            <consortium name="Elixir Norway"/>
        </authorList>
    </citation>
    <scope>NUCLEOTIDE SEQUENCE</scope>
</reference>
<organism evidence="2 3">
    <name type="scientific">Sphagnum jensenii</name>
    <dbReference type="NCBI Taxonomy" id="128206"/>
    <lineage>
        <taxon>Eukaryota</taxon>
        <taxon>Viridiplantae</taxon>
        <taxon>Streptophyta</taxon>
        <taxon>Embryophyta</taxon>
        <taxon>Bryophyta</taxon>
        <taxon>Sphagnophytina</taxon>
        <taxon>Sphagnopsida</taxon>
        <taxon>Sphagnales</taxon>
        <taxon>Sphagnaceae</taxon>
        <taxon>Sphagnum</taxon>
    </lineage>
</organism>
<feature type="region of interest" description="Disordered" evidence="1">
    <location>
        <begin position="1"/>
        <end position="24"/>
    </location>
</feature>
<evidence type="ECO:0000256" key="1">
    <source>
        <dbReference type="SAM" id="MobiDB-lite"/>
    </source>
</evidence>